<keyword evidence="2" id="KW-0255">Endonuclease</keyword>
<dbReference type="Pfam" id="PF05866">
    <property type="entry name" value="RusA"/>
    <property type="match status" value="1"/>
</dbReference>
<dbReference type="Gene3D" id="3.30.1330.70">
    <property type="entry name" value="Holliday junction resolvase RusA"/>
    <property type="match status" value="1"/>
</dbReference>
<evidence type="ECO:0000313" key="2">
    <source>
        <dbReference type="EMBL" id="MBB4856994.1"/>
    </source>
</evidence>
<dbReference type="AlphaFoldDB" id="A0A7W7K666"/>
<protein>
    <submittedName>
        <fullName evidence="2">Holliday junction resolvase RusA-like endonuclease</fullName>
    </submittedName>
</protein>
<evidence type="ECO:0000256" key="1">
    <source>
        <dbReference type="SAM" id="MobiDB-lite"/>
    </source>
</evidence>
<comment type="caution">
    <text evidence="2">The sequence shown here is derived from an EMBL/GenBank/DDBJ whole genome shotgun (WGS) entry which is preliminary data.</text>
</comment>
<evidence type="ECO:0000313" key="3">
    <source>
        <dbReference type="Proteomes" id="UP000555448"/>
    </source>
</evidence>
<dbReference type="InterPro" id="IPR036614">
    <property type="entry name" value="RusA-like_sf"/>
</dbReference>
<dbReference type="EMBL" id="JACHLR010000001">
    <property type="protein sequence ID" value="MBB4856994.1"/>
    <property type="molecule type" value="Genomic_DNA"/>
</dbReference>
<keyword evidence="2" id="KW-0540">Nuclease</keyword>
<proteinExistence type="predicted"/>
<gene>
    <name evidence="2" type="ORF">HNO88_000291</name>
</gene>
<dbReference type="GO" id="GO:0006310">
    <property type="term" value="P:DNA recombination"/>
    <property type="evidence" value="ECO:0007669"/>
    <property type="project" value="InterPro"/>
</dbReference>
<dbReference type="RefSeq" id="WP_184242035.1">
    <property type="nucleotide sequence ID" value="NZ_JACHLR010000001.1"/>
</dbReference>
<dbReference type="InterPro" id="IPR008822">
    <property type="entry name" value="Endonuclease_RusA-like"/>
</dbReference>
<dbReference type="GO" id="GO:0006281">
    <property type="term" value="P:DNA repair"/>
    <property type="evidence" value="ECO:0007669"/>
    <property type="project" value="InterPro"/>
</dbReference>
<dbReference type="GO" id="GO:0000287">
    <property type="term" value="F:magnesium ion binding"/>
    <property type="evidence" value="ECO:0007669"/>
    <property type="project" value="InterPro"/>
</dbReference>
<dbReference type="Proteomes" id="UP000555448">
    <property type="component" value="Unassembled WGS sequence"/>
</dbReference>
<accession>A0A7W7K666</accession>
<dbReference type="SUPFAM" id="SSF103084">
    <property type="entry name" value="Holliday junction resolvase RusA"/>
    <property type="match status" value="1"/>
</dbReference>
<dbReference type="GO" id="GO:0004519">
    <property type="term" value="F:endonuclease activity"/>
    <property type="evidence" value="ECO:0007669"/>
    <property type="project" value="UniProtKB-KW"/>
</dbReference>
<name>A0A7W7K666_9SPHN</name>
<feature type="region of interest" description="Disordered" evidence="1">
    <location>
        <begin position="1"/>
        <end position="21"/>
    </location>
</feature>
<keyword evidence="3" id="KW-1185">Reference proteome</keyword>
<sequence>MTSIHITVPGTPQGKGRARFGNGRTYTPAKTVAYEGLIALAAEQAMGACEKLEGPVFLTITATFDIPKSRAKKVAKTMVNGIAWHTAKPDGDNILKAVGDGLNGIVWKDDSQVAFSKCMKMYGEKPGLDILVEVLP</sequence>
<organism evidence="2 3">
    <name type="scientific">Novosphingobium chloroacetimidivorans</name>
    <dbReference type="NCBI Taxonomy" id="1428314"/>
    <lineage>
        <taxon>Bacteria</taxon>
        <taxon>Pseudomonadati</taxon>
        <taxon>Pseudomonadota</taxon>
        <taxon>Alphaproteobacteria</taxon>
        <taxon>Sphingomonadales</taxon>
        <taxon>Sphingomonadaceae</taxon>
        <taxon>Novosphingobium</taxon>
    </lineage>
</organism>
<reference evidence="2 3" key="1">
    <citation type="submission" date="2020-08" db="EMBL/GenBank/DDBJ databases">
        <title>Functional genomics of gut bacteria from endangered species of beetles.</title>
        <authorList>
            <person name="Carlos-Shanley C."/>
        </authorList>
    </citation>
    <scope>NUCLEOTIDE SEQUENCE [LARGE SCALE GENOMIC DNA]</scope>
    <source>
        <strain evidence="2 3">S00245</strain>
    </source>
</reference>
<keyword evidence="2" id="KW-0378">Hydrolase</keyword>